<comment type="caution">
    <text evidence="1">The sequence shown here is derived from an EMBL/GenBank/DDBJ whole genome shotgun (WGS) entry which is preliminary data.</text>
</comment>
<evidence type="ECO:0000313" key="1">
    <source>
        <dbReference type="EMBL" id="KAJ4705263.1"/>
    </source>
</evidence>
<organism evidence="1 2">
    <name type="scientific">Melia azedarach</name>
    <name type="common">Chinaberry tree</name>
    <dbReference type="NCBI Taxonomy" id="155640"/>
    <lineage>
        <taxon>Eukaryota</taxon>
        <taxon>Viridiplantae</taxon>
        <taxon>Streptophyta</taxon>
        <taxon>Embryophyta</taxon>
        <taxon>Tracheophyta</taxon>
        <taxon>Spermatophyta</taxon>
        <taxon>Magnoliopsida</taxon>
        <taxon>eudicotyledons</taxon>
        <taxon>Gunneridae</taxon>
        <taxon>Pentapetalae</taxon>
        <taxon>rosids</taxon>
        <taxon>malvids</taxon>
        <taxon>Sapindales</taxon>
        <taxon>Meliaceae</taxon>
        <taxon>Melia</taxon>
    </lineage>
</organism>
<dbReference type="Proteomes" id="UP001164539">
    <property type="component" value="Chromosome 12"/>
</dbReference>
<name>A0ACC1X3N7_MELAZ</name>
<accession>A0ACC1X3N7</accession>
<reference evidence="1 2" key="1">
    <citation type="journal article" date="2023" name="Science">
        <title>Complex scaffold remodeling in plant triterpene biosynthesis.</title>
        <authorList>
            <person name="De La Pena R."/>
            <person name="Hodgson H."/>
            <person name="Liu J.C."/>
            <person name="Stephenson M.J."/>
            <person name="Martin A.C."/>
            <person name="Owen C."/>
            <person name="Harkess A."/>
            <person name="Leebens-Mack J."/>
            <person name="Jimenez L.E."/>
            <person name="Osbourn A."/>
            <person name="Sattely E.S."/>
        </authorList>
    </citation>
    <scope>NUCLEOTIDE SEQUENCE [LARGE SCALE GENOMIC DNA]</scope>
    <source>
        <strain evidence="2">cv. JPN11</strain>
        <tissue evidence="1">Leaf</tissue>
    </source>
</reference>
<gene>
    <name evidence="1" type="ORF">OWV82_022062</name>
</gene>
<protein>
    <submittedName>
        <fullName evidence="1">Abc transporter</fullName>
    </submittedName>
</protein>
<evidence type="ECO:0000313" key="2">
    <source>
        <dbReference type="Proteomes" id="UP001164539"/>
    </source>
</evidence>
<proteinExistence type="predicted"/>
<keyword evidence="2" id="KW-1185">Reference proteome</keyword>
<sequence>MMNMNLRGKTKKKEILSSSLKCNFICSRKVMSISLSLRLIPLTFPHSSSSAFNLKTPSPKYYLSFRSKTSLKPLNATAKFPPFIAPSKSLSLIKPHVQSHYKPIIAGWLCSVVSVFSLSKLIPKIACLSSNLTVDQLKSDGWVLGVFVLARLVATYWQQAFLWEAALSAVYDIRVNVFERVLQRELSFFEGGSGVSSGDIAYRITAEANDVADTIYALLNTIVPSLLQLSAMAAQMLAISPALSLISALVIPCMALVIAYLGERLRKISKKSHLSIATLSAYLNEVLPAILFVKANNAELCESTRFRRLAHSDRYERLKKRKMKALIPQIVQIIYFGALFILCAGSLLVSGGSFDGCGLVSFITSLIFLIEPIQGVGKAYNELKQGEPAIERLFDLTRFKSKVVEKSDAVKLDHVTGDVKFCNISFKYADNMPLILDKLNLHIRAGETVALIGPSGGGKSTLAKLLLRLYDPVSGSILVDNHDIQRIRLDSLRRHVGLVSQDITLFSGTVAENIGYRDLIGKIDMERVELAARTANADEFIRTLPQGYETHIGPRGSSLSGGQRQRLAIARALYQNSSILILDEATSALDSRSELLVRQAVECLMGNHTVLVIAHRLETVMMAERVFLLDNGKLQELNRSTLMGSNHDTLVSSGLVI</sequence>
<dbReference type="EMBL" id="CM051405">
    <property type="protein sequence ID" value="KAJ4705263.1"/>
    <property type="molecule type" value="Genomic_DNA"/>
</dbReference>